<feature type="transmembrane region" description="Helical" evidence="7">
    <location>
        <begin position="62"/>
        <end position="82"/>
    </location>
</feature>
<feature type="transmembrane region" description="Helical" evidence="7">
    <location>
        <begin position="182"/>
        <end position="200"/>
    </location>
</feature>
<dbReference type="PANTHER" id="PTHR32322">
    <property type="entry name" value="INNER MEMBRANE TRANSPORTER"/>
    <property type="match status" value="1"/>
</dbReference>
<proteinExistence type="inferred from homology"/>
<comment type="caution">
    <text evidence="9">The sequence shown here is derived from an EMBL/GenBank/DDBJ whole genome shotgun (WGS) entry which is preliminary data.</text>
</comment>
<evidence type="ECO:0000256" key="7">
    <source>
        <dbReference type="SAM" id="Phobius"/>
    </source>
</evidence>
<evidence type="ECO:0000256" key="3">
    <source>
        <dbReference type="ARBA" id="ARBA00022475"/>
    </source>
</evidence>
<keyword evidence="3" id="KW-1003">Cell membrane</keyword>
<feature type="transmembrane region" description="Helical" evidence="7">
    <location>
        <begin position="157"/>
        <end position="176"/>
    </location>
</feature>
<protein>
    <recommendedName>
        <fullName evidence="8">EamA domain-containing protein</fullName>
    </recommendedName>
</protein>
<keyword evidence="6 7" id="KW-0472">Membrane</keyword>
<dbReference type="InterPro" id="IPR050638">
    <property type="entry name" value="AA-Vitamin_Transporters"/>
</dbReference>
<evidence type="ECO:0000256" key="2">
    <source>
        <dbReference type="ARBA" id="ARBA00007362"/>
    </source>
</evidence>
<keyword evidence="10" id="KW-1185">Reference proteome</keyword>
<name>A0A4U2Y012_9BACI</name>
<dbReference type="GO" id="GO:0005886">
    <property type="term" value="C:plasma membrane"/>
    <property type="evidence" value="ECO:0007669"/>
    <property type="project" value="UniProtKB-SubCell"/>
</dbReference>
<feature type="domain" description="EamA" evidence="8">
    <location>
        <begin position="65"/>
        <end position="199"/>
    </location>
</feature>
<dbReference type="InterPro" id="IPR037185">
    <property type="entry name" value="EmrE-like"/>
</dbReference>
<keyword evidence="4 7" id="KW-0812">Transmembrane</keyword>
<sequence length="221" mass="24708">HFESLKYISSSMAVLLLYCFPLLVCIISYFLYKEKLSIGSILALVATFISMIYLLGVSLDKMNVYGIVLSLLAALIFAIYMIVGKRVTINNSPVIISAYTALFATFGVFIIGVVKQDISLNFNNQAWIHIISIVIFSTIFAEITFFKSLELLSSSNVSMISMVEPVFTTLFALVFLNERLQFSQLTGGMFVLISLVVLVYSQNKSIKKPAINRTLIQNEHI</sequence>
<evidence type="ECO:0000313" key="9">
    <source>
        <dbReference type="EMBL" id="TKI53135.1"/>
    </source>
</evidence>
<dbReference type="SUPFAM" id="SSF103481">
    <property type="entry name" value="Multidrug resistance efflux transporter EmrE"/>
    <property type="match status" value="2"/>
</dbReference>
<comment type="subcellular location">
    <subcellularLocation>
        <location evidence="1">Cell membrane</location>
        <topology evidence="1">Multi-pass membrane protein</topology>
    </subcellularLocation>
</comment>
<evidence type="ECO:0000256" key="6">
    <source>
        <dbReference type="ARBA" id="ARBA00023136"/>
    </source>
</evidence>
<dbReference type="Proteomes" id="UP000308744">
    <property type="component" value="Unassembled WGS sequence"/>
</dbReference>
<dbReference type="RefSeq" id="WP_137036957.1">
    <property type="nucleotide sequence ID" value="NZ_SZPU01000132.1"/>
</dbReference>
<dbReference type="InterPro" id="IPR000620">
    <property type="entry name" value="EamA_dom"/>
</dbReference>
<feature type="transmembrane region" description="Helical" evidence="7">
    <location>
        <begin position="12"/>
        <end position="31"/>
    </location>
</feature>
<gene>
    <name evidence="9" type="ORF">FC756_25525</name>
</gene>
<dbReference type="AlphaFoldDB" id="A0A4U2Y012"/>
<feature type="transmembrane region" description="Helical" evidence="7">
    <location>
        <begin position="38"/>
        <end position="56"/>
    </location>
</feature>
<feature type="transmembrane region" description="Helical" evidence="7">
    <location>
        <begin position="126"/>
        <end position="145"/>
    </location>
</feature>
<organism evidence="9 10">
    <name type="scientific">Lysinibacillus mangiferihumi</name>
    <dbReference type="NCBI Taxonomy" id="1130819"/>
    <lineage>
        <taxon>Bacteria</taxon>
        <taxon>Bacillati</taxon>
        <taxon>Bacillota</taxon>
        <taxon>Bacilli</taxon>
        <taxon>Bacillales</taxon>
        <taxon>Bacillaceae</taxon>
        <taxon>Lysinibacillus</taxon>
    </lineage>
</organism>
<keyword evidence="5 7" id="KW-1133">Transmembrane helix</keyword>
<evidence type="ECO:0000256" key="5">
    <source>
        <dbReference type="ARBA" id="ARBA00022989"/>
    </source>
</evidence>
<feature type="non-terminal residue" evidence="9">
    <location>
        <position position="1"/>
    </location>
</feature>
<evidence type="ECO:0000259" key="8">
    <source>
        <dbReference type="Pfam" id="PF00892"/>
    </source>
</evidence>
<comment type="similarity">
    <text evidence="2">Belongs to the EamA transporter family.</text>
</comment>
<feature type="domain" description="EamA" evidence="8">
    <location>
        <begin position="2"/>
        <end position="54"/>
    </location>
</feature>
<evidence type="ECO:0000256" key="1">
    <source>
        <dbReference type="ARBA" id="ARBA00004651"/>
    </source>
</evidence>
<dbReference type="EMBL" id="SZPU01000132">
    <property type="protein sequence ID" value="TKI53135.1"/>
    <property type="molecule type" value="Genomic_DNA"/>
</dbReference>
<feature type="transmembrane region" description="Helical" evidence="7">
    <location>
        <begin position="94"/>
        <end position="114"/>
    </location>
</feature>
<reference evidence="9 10" key="1">
    <citation type="submission" date="2019-04" db="EMBL/GenBank/DDBJ databases">
        <title>Lysinibacillus genome sequencing.</title>
        <authorList>
            <person name="Dunlap C."/>
        </authorList>
    </citation>
    <scope>NUCLEOTIDE SEQUENCE [LARGE SCALE GENOMIC DNA]</scope>
    <source>
        <strain evidence="9 10">CCTCC AB 2010389</strain>
    </source>
</reference>
<dbReference type="PANTHER" id="PTHR32322:SF18">
    <property type="entry name" value="S-ADENOSYLMETHIONINE_S-ADENOSYLHOMOCYSTEINE TRANSPORTER"/>
    <property type="match status" value="1"/>
</dbReference>
<evidence type="ECO:0000256" key="4">
    <source>
        <dbReference type="ARBA" id="ARBA00022692"/>
    </source>
</evidence>
<evidence type="ECO:0000313" key="10">
    <source>
        <dbReference type="Proteomes" id="UP000308744"/>
    </source>
</evidence>
<dbReference type="Pfam" id="PF00892">
    <property type="entry name" value="EamA"/>
    <property type="match status" value="2"/>
</dbReference>
<accession>A0A4U2Y012</accession>